<reference evidence="8" key="4">
    <citation type="submission" date="2021-10" db="EMBL/GenBank/DDBJ databases">
        <title>Collection of gut derived symbiotic bacterial strains cultured from healthy donors.</title>
        <authorList>
            <person name="Lin H."/>
            <person name="Littmann E."/>
            <person name="Claire K."/>
            <person name="Pamer E."/>
        </authorList>
    </citation>
    <scope>NUCLEOTIDE SEQUENCE</scope>
    <source>
        <strain evidence="8">MSK.22.92</strain>
    </source>
</reference>
<evidence type="ECO:0000313" key="13">
    <source>
        <dbReference type="Proteomes" id="UP000095673"/>
    </source>
</evidence>
<evidence type="ECO:0000313" key="6">
    <source>
        <dbReference type="EMBL" id="MCB6939055.1"/>
    </source>
</evidence>
<protein>
    <submittedName>
        <fullName evidence="2">Uncharacterized protein</fullName>
    </submittedName>
</protein>
<evidence type="ECO:0000313" key="5">
    <source>
        <dbReference type="EMBL" id="CUO77399.1"/>
    </source>
</evidence>
<gene>
    <name evidence="4" type="ORF">ERS852417_01357</name>
    <name evidence="5" type="ORF">ERS852497_00762</name>
    <name evidence="3" type="ORF">ERS852580_03070</name>
    <name evidence="6" type="ORF">LIZ56_11650</name>
    <name evidence="7" type="ORF">LIZ82_02835</name>
    <name evidence="8" type="ORF">LK487_11095</name>
    <name evidence="9" type="ORF">PNE45_00700</name>
    <name evidence="2" type="ORF">T1815_19651</name>
</gene>
<keyword evidence="10" id="KW-1185">Reference proteome</keyword>
<keyword evidence="1" id="KW-0472">Membrane</keyword>
<evidence type="ECO:0000313" key="12">
    <source>
        <dbReference type="Proteomes" id="UP000095602"/>
    </source>
</evidence>
<dbReference type="Proteomes" id="UP001197684">
    <property type="component" value="Unassembled WGS sequence"/>
</dbReference>
<dbReference type="EMBL" id="JAQLYE010000001">
    <property type="protein sequence ID" value="MDB8016551.1"/>
    <property type="molecule type" value="Genomic_DNA"/>
</dbReference>
<dbReference type="Proteomes" id="UP001212823">
    <property type="component" value="Unassembled WGS sequence"/>
</dbReference>
<accession>A0A0M6WNQ9</accession>
<evidence type="ECO:0000313" key="11">
    <source>
        <dbReference type="Proteomes" id="UP000095384"/>
    </source>
</evidence>
<proteinExistence type="predicted"/>
<evidence type="ECO:0000313" key="4">
    <source>
        <dbReference type="EMBL" id="CUN98200.1"/>
    </source>
</evidence>
<reference evidence="9" key="5">
    <citation type="submission" date="2023-01" db="EMBL/GenBank/DDBJ databases">
        <title>Human gut microbiome strain richness.</title>
        <authorList>
            <person name="Chen-Liaw A."/>
        </authorList>
    </citation>
    <scope>NUCLEOTIDE SEQUENCE</scope>
    <source>
        <strain evidence="9">1001283st1_D2_1001283B150209_150212</strain>
    </source>
</reference>
<evidence type="ECO:0000313" key="2">
    <source>
        <dbReference type="EMBL" id="CRL38991.1"/>
    </source>
</evidence>
<dbReference type="Proteomes" id="UP001197741">
    <property type="component" value="Unassembled WGS sequence"/>
</dbReference>
<dbReference type="Proteomes" id="UP000095673">
    <property type="component" value="Unassembled WGS sequence"/>
</dbReference>
<reference evidence="2" key="2">
    <citation type="submission" date="2015-05" db="EMBL/GenBank/DDBJ databases">
        <authorList>
            <person name="Wang D.B."/>
            <person name="Wang M."/>
        </authorList>
    </citation>
    <scope>NUCLEOTIDE SEQUENCE [LARGE SCALE GENOMIC DNA]</scope>
    <source>
        <strain evidence="2">T1-815</strain>
    </source>
</reference>
<evidence type="ECO:0000313" key="8">
    <source>
        <dbReference type="EMBL" id="MCC2747565.1"/>
    </source>
</evidence>
<dbReference type="EMBL" id="CVRQ01000022">
    <property type="protein sequence ID" value="CRL38991.1"/>
    <property type="molecule type" value="Genomic_DNA"/>
</dbReference>
<dbReference type="EMBL" id="JAJCJQ010000002">
    <property type="protein sequence ID" value="MCB6959836.1"/>
    <property type="molecule type" value="Genomic_DNA"/>
</dbReference>
<dbReference type="EMBL" id="CYXM01000019">
    <property type="protein sequence ID" value="CUN26705.1"/>
    <property type="molecule type" value="Genomic_DNA"/>
</dbReference>
<feature type="transmembrane region" description="Helical" evidence="1">
    <location>
        <begin position="12"/>
        <end position="31"/>
    </location>
</feature>
<reference evidence="10" key="1">
    <citation type="submission" date="2015-05" db="EMBL/GenBank/DDBJ databases">
        <authorList>
            <consortium name="Pathogen Informatics"/>
        </authorList>
    </citation>
    <scope>NUCLEOTIDE SEQUENCE [LARGE SCALE GENOMIC DNA]</scope>
    <source>
        <strain evidence="4 11">2789STDY5608860</strain>
        <strain evidence="5 12">2789STDY5834884</strain>
        <strain evidence="3 13">2789STDY5834968</strain>
        <strain evidence="10">T1-815</strain>
    </source>
</reference>
<organism evidence="2 10">
    <name type="scientific">Agathobacter rectalis</name>
    <dbReference type="NCBI Taxonomy" id="39491"/>
    <lineage>
        <taxon>Bacteria</taxon>
        <taxon>Bacillati</taxon>
        <taxon>Bacillota</taxon>
        <taxon>Clostridia</taxon>
        <taxon>Lachnospirales</taxon>
        <taxon>Lachnospiraceae</taxon>
        <taxon>Agathobacter</taxon>
    </lineage>
</organism>
<reference evidence="6" key="3">
    <citation type="submission" date="2021-10" db="EMBL/GenBank/DDBJ databases">
        <title>Collection of gut derived symbiotic bacterial strains cultured from healthy donors.</title>
        <authorList>
            <person name="Lin H."/>
            <person name="Littmann E."/>
            <person name="Kohout C."/>
            <person name="Pamer E.G."/>
        </authorList>
    </citation>
    <scope>NUCLEOTIDE SEQUENCE</scope>
    <source>
        <strain evidence="7">DFI.7.28A</strain>
        <strain evidence="6">DFI.9.42</strain>
    </source>
</reference>
<evidence type="ECO:0000256" key="1">
    <source>
        <dbReference type="SAM" id="Phobius"/>
    </source>
</evidence>
<sequence>MKEIFQEYGGILITVVAILSIILVVTAVIGSDATGIVGKTFSDLITNFSNHANMSVK</sequence>
<dbReference type="EMBL" id="JAJCJK010000018">
    <property type="protein sequence ID" value="MCB6939055.1"/>
    <property type="molecule type" value="Genomic_DNA"/>
</dbReference>
<name>A0A0M6WNQ9_9FIRM</name>
<dbReference type="AlphaFoldDB" id="A0A0M6WNQ9"/>
<dbReference type="Proteomes" id="UP000095384">
    <property type="component" value="Unassembled WGS sequence"/>
</dbReference>
<keyword evidence="1" id="KW-0812">Transmembrane</keyword>
<dbReference type="EMBL" id="CYYW01000007">
    <property type="protein sequence ID" value="CUN98200.1"/>
    <property type="molecule type" value="Genomic_DNA"/>
</dbReference>
<dbReference type="EMBL" id="CZAJ01000005">
    <property type="protein sequence ID" value="CUO77399.1"/>
    <property type="molecule type" value="Genomic_DNA"/>
</dbReference>
<dbReference type="EMBL" id="JAJFBX010000015">
    <property type="protein sequence ID" value="MCC2747565.1"/>
    <property type="molecule type" value="Genomic_DNA"/>
</dbReference>
<evidence type="ECO:0000313" key="7">
    <source>
        <dbReference type="EMBL" id="MCB6959836.1"/>
    </source>
</evidence>
<evidence type="ECO:0000313" key="10">
    <source>
        <dbReference type="Proteomes" id="UP000049472"/>
    </source>
</evidence>
<dbReference type="Proteomes" id="UP001197847">
    <property type="component" value="Unassembled WGS sequence"/>
</dbReference>
<dbReference type="Proteomes" id="UP000095602">
    <property type="component" value="Unassembled WGS sequence"/>
</dbReference>
<evidence type="ECO:0000313" key="3">
    <source>
        <dbReference type="EMBL" id="CUN26705.1"/>
    </source>
</evidence>
<dbReference type="Proteomes" id="UP000049472">
    <property type="component" value="Unassembled WGS sequence"/>
</dbReference>
<keyword evidence="1" id="KW-1133">Transmembrane helix</keyword>
<dbReference type="RefSeq" id="WP_015517289.1">
    <property type="nucleotide sequence ID" value="NZ_AP031452.1"/>
</dbReference>
<evidence type="ECO:0000313" key="9">
    <source>
        <dbReference type="EMBL" id="MDB8016551.1"/>
    </source>
</evidence>